<comment type="caution">
    <text evidence="2">The sequence shown here is derived from an EMBL/GenBank/DDBJ whole genome shotgun (WGS) entry which is preliminary data.</text>
</comment>
<protein>
    <recommendedName>
        <fullName evidence="3">Lipoprotein</fullName>
    </recommendedName>
</protein>
<evidence type="ECO:0000313" key="2">
    <source>
        <dbReference type="EMBL" id="NDU42708.1"/>
    </source>
</evidence>
<feature type="chain" id="PRO_5033001172" description="Lipoprotein" evidence="1">
    <location>
        <begin position="20"/>
        <end position="172"/>
    </location>
</feature>
<gene>
    <name evidence="2" type="ORF">GL267_08670</name>
</gene>
<evidence type="ECO:0008006" key="3">
    <source>
        <dbReference type="Google" id="ProtNLM"/>
    </source>
</evidence>
<keyword evidence="1" id="KW-0732">Signal</keyword>
<dbReference type="EMBL" id="WNJL01000034">
    <property type="protein sequence ID" value="NDU42708.1"/>
    <property type="molecule type" value="Genomic_DNA"/>
</dbReference>
<proteinExistence type="predicted"/>
<dbReference type="PROSITE" id="PS51257">
    <property type="entry name" value="PROKAR_LIPOPROTEIN"/>
    <property type="match status" value="1"/>
</dbReference>
<dbReference type="AlphaFoldDB" id="A0A845UM61"/>
<sequence length="172" mass="18190">MPAKILLLLLALATLSACASLPSAPASSTTANTAAQRAALADHTAQTAKQRLAAAATQRAGAERQFCPNWRQALDRARGNAIGCAQMPASEQATCWQAVSQWAREEGHYFHALAPLFQGSGYAPPAAQAARFFDLAQGWAITCQNGQAACTAAPVRRPMDSHKKAVNQFCQP</sequence>
<evidence type="ECO:0000256" key="1">
    <source>
        <dbReference type="SAM" id="SignalP"/>
    </source>
</evidence>
<accession>A0A845UM61</accession>
<reference evidence="2" key="1">
    <citation type="submission" date="2019-11" db="EMBL/GenBank/DDBJ databases">
        <title>Acidithiobacillus ferrianus sp. nov.: a facultatively anaerobic and extremely acidophilic chemolithoautotroph.</title>
        <authorList>
            <person name="Norris P.R."/>
            <person name="Falagan C."/>
            <person name="Moya-Beltran A."/>
            <person name="Castro M."/>
            <person name="Quatrini R."/>
            <person name="Johnson D.B."/>
        </authorList>
    </citation>
    <scope>NUCLEOTIDE SEQUENCE [LARGE SCALE GENOMIC DNA]</scope>
    <source>
        <strain evidence="2">MG</strain>
    </source>
</reference>
<name>A0A845UM61_9PROT</name>
<organism evidence="2">
    <name type="scientific">Acidithiobacillus ferrianus</name>
    <dbReference type="NCBI Taxonomy" id="2678518"/>
    <lineage>
        <taxon>Bacteria</taxon>
        <taxon>Pseudomonadati</taxon>
        <taxon>Pseudomonadota</taxon>
        <taxon>Acidithiobacillia</taxon>
        <taxon>Acidithiobacillales</taxon>
        <taxon>Acidithiobacillaceae</taxon>
        <taxon>Acidithiobacillus</taxon>
    </lineage>
</organism>
<feature type="signal peptide" evidence="1">
    <location>
        <begin position="1"/>
        <end position="19"/>
    </location>
</feature>
<dbReference type="RefSeq" id="WP_163097944.1">
    <property type="nucleotide sequence ID" value="NZ_CP127523.1"/>
</dbReference>